<dbReference type="AlphaFoldDB" id="A0A8S1AJQ4"/>
<dbReference type="OrthoDB" id="2017408at2759"/>
<dbReference type="EMBL" id="CADEBC010000525">
    <property type="protein sequence ID" value="CAB3246245.1"/>
    <property type="molecule type" value="Genomic_DNA"/>
</dbReference>
<dbReference type="EMBL" id="CADEBD010000344">
    <property type="protein sequence ID" value="CAB3248782.1"/>
    <property type="molecule type" value="Genomic_DNA"/>
</dbReference>
<evidence type="ECO:0000313" key="5">
    <source>
        <dbReference type="Proteomes" id="UP000494256"/>
    </source>
</evidence>
<feature type="compositionally biased region" description="Basic residues" evidence="1">
    <location>
        <begin position="1"/>
        <end position="16"/>
    </location>
</feature>
<comment type="caution">
    <text evidence="2">The sequence shown here is derived from an EMBL/GenBank/DDBJ whole genome shotgun (WGS) entry which is preliminary data.</text>
</comment>
<feature type="region of interest" description="Disordered" evidence="1">
    <location>
        <begin position="147"/>
        <end position="170"/>
    </location>
</feature>
<gene>
    <name evidence="2" type="ORF">APLA_LOCUS10789</name>
    <name evidence="3" type="ORF">APLA_LOCUS12522</name>
</gene>
<dbReference type="Proteomes" id="UP000494106">
    <property type="component" value="Unassembled WGS sequence"/>
</dbReference>
<accession>A0A8S1AJQ4</accession>
<proteinExistence type="predicted"/>
<evidence type="ECO:0000313" key="2">
    <source>
        <dbReference type="EMBL" id="CAB3246245.1"/>
    </source>
</evidence>
<organism evidence="2 4">
    <name type="scientific">Arctia plantaginis</name>
    <name type="common">Wood tiger moth</name>
    <name type="synonym">Phalaena plantaginis</name>
    <dbReference type="NCBI Taxonomy" id="874455"/>
    <lineage>
        <taxon>Eukaryota</taxon>
        <taxon>Metazoa</taxon>
        <taxon>Ecdysozoa</taxon>
        <taxon>Arthropoda</taxon>
        <taxon>Hexapoda</taxon>
        <taxon>Insecta</taxon>
        <taxon>Pterygota</taxon>
        <taxon>Neoptera</taxon>
        <taxon>Endopterygota</taxon>
        <taxon>Lepidoptera</taxon>
        <taxon>Glossata</taxon>
        <taxon>Ditrysia</taxon>
        <taxon>Noctuoidea</taxon>
        <taxon>Erebidae</taxon>
        <taxon>Arctiinae</taxon>
        <taxon>Arctia</taxon>
    </lineage>
</organism>
<sequence>MRRFVVHVHMNRHKHNSKDMVSMKSKHKVSCSTPEHHAESPSRDSDSIYDSDTASPVPFLCTQDGAEGETDVVWNFYTPKAKETAYSRTKNSTPVSRRPKRSLKPKLIEKQLPKRRPVRLPQKKTELFQELIELNQNLEELMAKKSQNNCPEKLNSGSEDDVFNDSPEFSPKSRLRSNSLCLRRNVLSSNFVKPDTDAALESDDSINECLIKASQIVEENIINEPIAKRPCLNSKLNNKTLKSDFNLKMNQDSMDAILNSIKLESPVVNKVKKKFDSPKLNNDSFDSLIGNLNDSALEKLTQAPAKTDTMTIDTKLNVSRDSNSWTIKELIVHDDNSPSSKSFFGRHNSMPISPIVTNTNLPSTSGMVFGRYNSMPFGKDANAETAGGDSPIRCTQEEIKKKHQLAREKLLAKRLLPFTASQKIVPSTLTSQPDISKKIDEPSKSKEIAVARKFQLRVPSTVTRSQKPPIEITQEKTNHNGSDIKSIIEKKRQEALMKLRRRQVQSKMI</sequence>
<evidence type="ECO:0000313" key="4">
    <source>
        <dbReference type="Proteomes" id="UP000494106"/>
    </source>
</evidence>
<dbReference type="Proteomes" id="UP000494256">
    <property type="component" value="Unassembled WGS sequence"/>
</dbReference>
<reference evidence="4 5" key="1">
    <citation type="submission" date="2020-04" db="EMBL/GenBank/DDBJ databases">
        <authorList>
            <person name="Wallbank WR R."/>
            <person name="Pardo Diaz C."/>
            <person name="Kozak K."/>
            <person name="Martin S."/>
            <person name="Jiggins C."/>
            <person name="Moest M."/>
            <person name="Warren A I."/>
            <person name="Byers J.R.P. K."/>
            <person name="Montejo-Kovacevich G."/>
            <person name="Yen C E."/>
        </authorList>
    </citation>
    <scope>NUCLEOTIDE SEQUENCE [LARGE SCALE GENOMIC DNA]</scope>
</reference>
<protein>
    <submittedName>
        <fullName evidence="2">Uncharacterized protein</fullName>
    </submittedName>
</protein>
<name>A0A8S1AJQ4_ARCPL</name>
<feature type="region of interest" description="Disordered" evidence="1">
    <location>
        <begin position="1"/>
        <end position="51"/>
    </location>
</feature>
<evidence type="ECO:0000256" key="1">
    <source>
        <dbReference type="SAM" id="MobiDB-lite"/>
    </source>
</evidence>
<feature type="compositionally biased region" description="Basic and acidic residues" evidence="1">
    <location>
        <begin position="34"/>
        <end position="46"/>
    </location>
</feature>
<keyword evidence="4" id="KW-1185">Reference proteome</keyword>
<evidence type="ECO:0000313" key="3">
    <source>
        <dbReference type="EMBL" id="CAB3248782.1"/>
    </source>
</evidence>